<dbReference type="OrthoDB" id="9934532at2759"/>
<dbReference type="FunFam" id="2.60.40.10:FF:000524">
    <property type="entry name" value="Interleukin-6 receptor subunit beta"/>
    <property type="match status" value="1"/>
</dbReference>
<dbReference type="SMART" id="SM00060">
    <property type="entry name" value="FN3"/>
    <property type="match status" value="3"/>
</dbReference>
<dbReference type="PANTHER" id="PTHR48423">
    <property type="entry name" value="INTERLEUKIN-27 RECEPTOR SUBUNIT ALPHA"/>
    <property type="match status" value="1"/>
</dbReference>
<evidence type="ECO:0000313" key="14">
    <source>
        <dbReference type="Ensembl" id="ENSPKIP00000001248.1"/>
    </source>
</evidence>
<dbReference type="Pfam" id="PF00041">
    <property type="entry name" value="fn3"/>
    <property type="match status" value="1"/>
</dbReference>
<accession>A0A3B3Q516</accession>
<dbReference type="GO" id="GO:0005886">
    <property type="term" value="C:plasma membrane"/>
    <property type="evidence" value="ECO:0007669"/>
    <property type="project" value="UniProtKB-ARBA"/>
</dbReference>
<dbReference type="CDD" id="cd00063">
    <property type="entry name" value="FN3"/>
    <property type="match status" value="2"/>
</dbReference>
<evidence type="ECO:0000256" key="4">
    <source>
        <dbReference type="ARBA" id="ARBA00022729"/>
    </source>
</evidence>
<feature type="region of interest" description="Disordered" evidence="10">
    <location>
        <begin position="673"/>
        <end position="692"/>
    </location>
</feature>
<dbReference type="PANTHER" id="PTHR48423:SF1">
    <property type="entry name" value="INTERLEUKIN-27 RECEPTOR SUBUNIT ALPHA"/>
    <property type="match status" value="1"/>
</dbReference>
<sequence>MVIPSRMDRHYAVLLLFSIFCAACCHASSSDFHLGTIVPESPGLEIGKEFTATCVLYESGLAQATADDIYWQFGNETVDKKYYTKINNSAVSLMVTVTKDLKQPLKCNIYTQLLSYKHPKNVHGIFFKVGYPPKKPENLSCILSQDVNKELSVMTCMWDPGAASYLLQTTYELCYMKPYGPEFCATAGERNGTIRFKSTPFYLTVTIWVRVENLLRTVNSDTLKLDVVDIIKPSPPENIRLTPEKNLPNTMMVQWKSPIRQSFGHDYFAALHYIIRYCVNGSTRWNEVPSSEIAGNANSFRLQGLMPFTDYVVQMYCKKSEDNRLWSEWSGNVTAKTPEATPSNEPNLWKVLTPSEGDALALVKLLWKEPSQSNGVILGYNVTIEKADFRQETFETVGHEYLLPKDAIRVTMTAYNSVGVSPKATLTVNKEYKQPVESVDCVPVDGKLMVKWKISKNVKRRPSRFMIEWVSISDGKGDWQQEPREARNTTLKGDIQPFKRYSVSVYPIYDSVPGTPRTIQAYLKQKAPSHGPVIKVKSTGKHEVQLEWPEIPLDHQNGFITGYTVFYKELNDDGVEKSVSLGPEIHSYELGSLKKNSKYVLCIMASTVMGSTNGSDFTFGTSLYGRGEVEAIVVSVCIGFLFLTVIIVAICINKHTVIKKRIWPQVPDPSNSTIANWTPDFPTKPDTPKEGSMTDVSVVEVDVFDKPVAEEDKASLHLKKDKYMSDEHSSGIGGSSCMSSPRQSVSDCDEGDSGQTTASTVQYSSVLVSGYKGQTPSAPPPAFARSESTQPLLESEERPDDPSGQDGCGHLFGHRRSSNLYFRRPWAVDEDSPTETVEGGSLDFCSVEDTSQSNGPVTENLLPNETMIPTRSYMAQVSGYRPQ</sequence>
<dbReference type="STRING" id="1676925.ENSPKIP00000001248"/>
<proteinExistence type="inferred from homology"/>
<comment type="subcellular location">
    <subcellularLocation>
        <location evidence="1">Membrane</location>
        <topology evidence="1">Single-pass type I membrane protein</topology>
    </subcellularLocation>
</comment>
<dbReference type="InterPro" id="IPR013783">
    <property type="entry name" value="Ig-like_fold"/>
</dbReference>
<keyword evidence="5" id="KW-0677">Repeat</keyword>
<feature type="domain" description="Fibronectin type-III" evidence="13">
    <location>
        <begin position="529"/>
        <end position="625"/>
    </location>
</feature>
<reference evidence="14" key="2">
    <citation type="submission" date="2025-09" db="UniProtKB">
        <authorList>
            <consortium name="Ensembl"/>
        </authorList>
    </citation>
    <scope>IDENTIFICATION</scope>
</reference>
<dbReference type="InterPro" id="IPR003961">
    <property type="entry name" value="FN3_dom"/>
</dbReference>
<reference evidence="14" key="1">
    <citation type="submission" date="2025-08" db="UniProtKB">
        <authorList>
            <consortium name="Ensembl"/>
        </authorList>
    </citation>
    <scope>IDENTIFICATION</scope>
</reference>
<dbReference type="Gene3D" id="2.60.40.10">
    <property type="entry name" value="Immunoglobulins"/>
    <property type="match status" value="6"/>
</dbReference>
<keyword evidence="15" id="KW-1185">Reference proteome</keyword>
<dbReference type="AlphaFoldDB" id="A0A3B3Q516"/>
<evidence type="ECO:0000256" key="2">
    <source>
        <dbReference type="ARBA" id="ARBA00008921"/>
    </source>
</evidence>
<feature type="transmembrane region" description="Helical" evidence="11">
    <location>
        <begin position="631"/>
        <end position="652"/>
    </location>
</feature>
<organism evidence="14 15">
    <name type="scientific">Paramormyrops kingsleyae</name>
    <dbReference type="NCBI Taxonomy" id="1676925"/>
    <lineage>
        <taxon>Eukaryota</taxon>
        <taxon>Metazoa</taxon>
        <taxon>Chordata</taxon>
        <taxon>Craniata</taxon>
        <taxon>Vertebrata</taxon>
        <taxon>Euteleostomi</taxon>
        <taxon>Actinopterygii</taxon>
        <taxon>Neopterygii</taxon>
        <taxon>Teleostei</taxon>
        <taxon>Osteoglossocephala</taxon>
        <taxon>Osteoglossomorpha</taxon>
        <taxon>Osteoglossiformes</taxon>
        <taxon>Mormyridae</taxon>
        <taxon>Paramormyrops</taxon>
    </lineage>
</organism>
<keyword evidence="9" id="KW-0325">Glycoprotein</keyword>
<dbReference type="SUPFAM" id="SSF49265">
    <property type="entry name" value="Fibronectin type III"/>
    <property type="match status" value="4"/>
</dbReference>
<evidence type="ECO:0000256" key="1">
    <source>
        <dbReference type="ARBA" id="ARBA00004479"/>
    </source>
</evidence>
<protein>
    <submittedName>
        <fullName evidence="14">Interleukin 6 cytokine family signal transducer</fullName>
    </submittedName>
</protein>
<evidence type="ECO:0000256" key="7">
    <source>
        <dbReference type="ARBA" id="ARBA00023136"/>
    </source>
</evidence>
<dbReference type="InterPro" id="IPR010457">
    <property type="entry name" value="IgC2-like_lig-bd"/>
</dbReference>
<dbReference type="GeneTree" id="ENSGT00940000159608"/>
<keyword evidence="4 12" id="KW-0732">Signal</keyword>
<evidence type="ECO:0000256" key="10">
    <source>
        <dbReference type="SAM" id="MobiDB-lite"/>
    </source>
</evidence>
<keyword evidence="6 11" id="KW-1133">Transmembrane helix</keyword>
<comment type="similarity">
    <text evidence="2">Belongs to the type I cytokine receptor family. Type 2 subfamily.</text>
</comment>
<evidence type="ECO:0000256" key="8">
    <source>
        <dbReference type="ARBA" id="ARBA00023170"/>
    </source>
</evidence>
<feature type="region of interest" description="Disordered" evidence="10">
    <location>
        <begin position="770"/>
        <end position="811"/>
    </location>
</feature>
<evidence type="ECO:0000256" key="11">
    <source>
        <dbReference type="SAM" id="Phobius"/>
    </source>
</evidence>
<dbReference type="InterPro" id="IPR036116">
    <property type="entry name" value="FN3_sf"/>
</dbReference>
<feature type="domain" description="Fibronectin type-III" evidence="13">
    <location>
        <begin position="235"/>
        <end position="340"/>
    </location>
</feature>
<keyword evidence="8" id="KW-0675">Receptor</keyword>
<dbReference type="InterPro" id="IPR052672">
    <property type="entry name" value="Type1_Cytokine_Rcpt_Type2"/>
</dbReference>
<feature type="signal peptide" evidence="12">
    <location>
        <begin position="1"/>
        <end position="27"/>
    </location>
</feature>
<dbReference type="PROSITE" id="PS50853">
    <property type="entry name" value="FN3"/>
    <property type="match status" value="2"/>
</dbReference>
<evidence type="ECO:0000313" key="15">
    <source>
        <dbReference type="Proteomes" id="UP000261540"/>
    </source>
</evidence>
<name>A0A3B3Q516_9TELE</name>
<feature type="region of interest" description="Disordered" evidence="10">
    <location>
        <begin position="719"/>
        <end position="757"/>
    </location>
</feature>
<evidence type="ECO:0000256" key="12">
    <source>
        <dbReference type="SAM" id="SignalP"/>
    </source>
</evidence>
<dbReference type="Proteomes" id="UP000261540">
    <property type="component" value="Unplaced"/>
</dbReference>
<keyword evidence="7 11" id="KW-0472">Membrane</keyword>
<evidence type="ECO:0000256" key="5">
    <source>
        <dbReference type="ARBA" id="ARBA00022737"/>
    </source>
</evidence>
<feature type="chain" id="PRO_5017433572" evidence="12">
    <location>
        <begin position="28"/>
        <end position="883"/>
    </location>
</feature>
<evidence type="ECO:0000259" key="13">
    <source>
        <dbReference type="PROSITE" id="PS50853"/>
    </source>
</evidence>
<evidence type="ECO:0000256" key="3">
    <source>
        <dbReference type="ARBA" id="ARBA00022692"/>
    </source>
</evidence>
<keyword evidence="3 11" id="KW-0812">Transmembrane</keyword>
<evidence type="ECO:0000256" key="9">
    <source>
        <dbReference type="ARBA" id="ARBA00023180"/>
    </source>
</evidence>
<evidence type="ECO:0000256" key="6">
    <source>
        <dbReference type="ARBA" id="ARBA00022989"/>
    </source>
</evidence>
<dbReference type="Pfam" id="PF06328">
    <property type="entry name" value="Lep_receptor_Ig"/>
    <property type="match status" value="1"/>
</dbReference>
<dbReference type="Ensembl" id="ENSPKIT00000025165.1">
    <property type="protein sequence ID" value="ENSPKIP00000001248.1"/>
    <property type="gene ID" value="ENSPKIG00000019610.1"/>
</dbReference>